<dbReference type="PANTHER" id="PTHR37463">
    <property type="entry name" value="GSL3115 PROTEIN"/>
    <property type="match status" value="1"/>
</dbReference>
<reference evidence="3 4" key="1">
    <citation type="journal article" date="2014" name="Genome Announc.">
        <title>Genome sequence of the basidiomycetous fungus Pseudozyma aphidis DSM70725, an efficient producer of biosurfactant mannosylerythritol lipids.</title>
        <authorList>
            <person name="Lorenz S."/>
            <person name="Guenther M."/>
            <person name="Grumaz C."/>
            <person name="Rupp S."/>
            <person name="Zibek S."/>
            <person name="Sohn K."/>
        </authorList>
    </citation>
    <scope>NUCLEOTIDE SEQUENCE [LARGE SCALE GENOMIC DNA]</scope>
    <source>
        <strain evidence="4">ATCC 32657 / CBS 517.83 / DSM 70725 / JCM 10318 / NBRC 10182 / NRRL Y-7954 / St-0401</strain>
    </source>
</reference>
<feature type="region of interest" description="Disordered" evidence="2">
    <location>
        <begin position="1"/>
        <end position="28"/>
    </location>
</feature>
<dbReference type="PANTHER" id="PTHR37463:SF1">
    <property type="entry name" value="DUF2256 DOMAIN-CONTAINING PROTEIN"/>
    <property type="match status" value="1"/>
</dbReference>
<keyword evidence="1" id="KW-0175">Coiled coil</keyword>
<evidence type="ECO:0000313" key="4">
    <source>
        <dbReference type="Proteomes" id="UP000019462"/>
    </source>
</evidence>
<dbReference type="Proteomes" id="UP000019462">
    <property type="component" value="Unassembled WGS sequence"/>
</dbReference>
<dbReference type="AlphaFoldDB" id="W3VN85"/>
<dbReference type="InterPro" id="IPR017136">
    <property type="entry name" value="UCP037205"/>
</dbReference>
<proteinExistence type="predicted"/>
<sequence>MAKKSARALAAAEASRTPPPEPPSRVSVNDLSAKSCLTCGRVITPRAKWASDWGSIKYCSDRCRSSRPGKLVARFSQAEKHAALAKYDGCKVKGDEMHVDVELWVESVLLDVAARKKEATLDDVQQQILVLLKEAEVLQESELEQRKAGSDGQDAEEATWTEDERRHPLWKALDSAPGLRERTRRAARRLALGITHDSDPAQTAITTTESGRIELLQARKTLRTVENLSFAKGTLTVRRKS</sequence>
<feature type="coiled-coil region" evidence="1">
    <location>
        <begin position="114"/>
        <end position="141"/>
    </location>
</feature>
<accession>W3VN85</accession>
<dbReference type="Pfam" id="PF10013">
    <property type="entry name" value="DUF2256"/>
    <property type="match status" value="1"/>
</dbReference>
<feature type="compositionally biased region" description="Low complexity" evidence="2">
    <location>
        <begin position="7"/>
        <end position="16"/>
    </location>
</feature>
<feature type="region of interest" description="Disordered" evidence="2">
    <location>
        <begin position="143"/>
        <end position="163"/>
    </location>
</feature>
<organism evidence="3 4">
    <name type="scientific">Moesziomyces aphidis</name>
    <name type="common">Pseudozyma aphidis</name>
    <dbReference type="NCBI Taxonomy" id="84754"/>
    <lineage>
        <taxon>Eukaryota</taxon>
        <taxon>Fungi</taxon>
        <taxon>Dikarya</taxon>
        <taxon>Basidiomycota</taxon>
        <taxon>Ustilaginomycotina</taxon>
        <taxon>Ustilaginomycetes</taxon>
        <taxon>Ustilaginales</taxon>
        <taxon>Ustilaginaceae</taxon>
        <taxon>Moesziomyces</taxon>
    </lineage>
</organism>
<protein>
    <submittedName>
        <fullName evidence="3">Uncharacterized protein</fullName>
    </submittedName>
</protein>
<keyword evidence="4" id="KW-1185">Reference proteome</keyword>
<gene>
    <name evidence="3" type="ORF">PaG_02745</name>
</gene>
<evidence type="ECO:0000313" key="3">
    <source>
        <dbReference type="EMBL" id="ETS62975.1"/>
    </source>
</evidence>
<dbReference type="HOGENOM" id="CLU_1152199_0_0_1"/>
<comment type="caution">
    <text evidence="3">The sequence shown here is derived from an EMBL/GenBank/DDBJ whole genome shotgun (WGS) entry which is preliminary data.</text>
</comment>
<dbReference type="EMBL" id="AWNI01000009">
    <property type="protein sequence ID" value="ETS62975.1"/>
    <property type="molecule type" value="Genomic_DNA"/>
</dbReference>
<name>W3VN85_MOEAP</name>
<dbReference type="OrthoDB" id="537467at2759"/>
<evidence type="ECO:0000256" key="2">
    <source>
        <dbReference type="SAM" id="MobiDB-lite"/>
    </source>
</evidence>
<evidence type="ECO:0000256" key="1">
    <source>
        <dbReference type="SAM" id="Coils"/>
    </source>
</evidence>